<sequence length="194" mass="20915">MPPSATRVSVEESRTTRAARTDRKPMSQTPGSTPTHDPGAVATVRDLVKDERTCMLTTVGPDGSLVSRPMATQEVEFDGDLWFFSEASSPKVAEVQADPRVNVGYAGSSSWVSVSGRAEVVRDPAKNEELWNPFAEAWFAKGPKDPDVVLIRVRGESAEYWDSPGGRVASVIALVKAKVTGDKPDVGDNETVQL</sequence>
<comment type="caution">
    <text evidence="3">The sequence shown here is derived from an EMBL/GenBank/DDBJ whole genome shotgun (WGS) entry which is preliminary data.</text>
</comment>
<dbReference type="InterPro" id="IPR052917">
    <property type="entry name" value="Stress-Dev_Protein"/>
</dbReference>
<evidence type="ECO:0000259" key="2">
    <source>
        <dbReference type="Pfam" id="PF16242"/>
    </source>
</evidence>
<feature type="compositionally biased region" description="Polar residues" evidence="1">
    <location>
        <begin position="26"/>
        <end position="35"/>
    </location>
</feature>
<reference evidence="4" key="1">
    <citation type="journal article" date="2019" name="Int. J. Syst. Evol. Microbiol.">
        <title>The Global Catalogue of Microorganisms (GCM) 10K type strain sequencing project: providing services to taxonomists for standard genome sequencing and annotation.</title>
        <authorList>
            <consortium name="The Broad Institute Genomics Platform"/>
            <consortium name="The Broad Institute Genome Sequencing Center for Infectious Disease"/>
            <person name="Wu L."/>
            <person name="Ma J."/>
        </authorList>
    </citation>
    <scope>NUCLEOTIDE SEQUENCE [LARGE SCALE GENOMIC DNA]</scope>
    <source>
        <strain evidence="4">JCM 18961</strain>
    </source>
</reference>
<evidence type="ECO:0000313" key="3">
    <source>
        <dbReference type="EMBL" id="GAA4726288.1"/>
    </source>
</evidence>
<feature type="domain" description="General stress protein FMN-binding split barrel" evidence="2">
    <location>
        <begin position="41"/>
        <end position="185"/>
    </location>
</feature>
<dbReference type="PANTHER" id="PTHR34818:SF1">
    <property type="entry name" value="PROTEIN BLI-3"/>
    <property type="match status" value="1"/>
</dbReference>
<dbReference type="Pfam" id="PF16242">
    <property type="entry name" value="Pyrid_ox_like"/>
    <property type="match status" value="1"/>
</dbReference>
<evidence type="ECO:0000313" key="4">
    <source>
        <dbReference type="Proteomes" id="UP001500556"/>
    </source>
</evidence>
<organism evidence="3 4">
    <name type="scientific">Pedococcus ginsenosidimutans</name>
    <dbReference type="NCBI Taxonomy" id="490570"/>
    <lineage>
        <taxon>Bacteria</taxon>
        <taxon>Bacillati</taxon>
        <taxon>Actinomycetota</taxon>
        <taxon>Actinomycetes</taxon>
        <taxon>Micrococcales</taxon>
        <taxon>Intrasporangiaceae</taxon>
        <taxon>Pedococcus</taxon>
    </lineage>
</organism>
<dbReference type="Gene3D" id="2.30.110.10">
    <property type="entry name" value="Electron Transport, Fmn-binding Protein, Chain A"/>
    <property type="match status" value="1"/>
</dbReference>
<accession>A0ABP8YF87</accession>
<protein>
    <submittedName>
        <fullName evidence="3">Pyridoxamine 5'-phosphate oxidase family protein</fullName>
    </submittedName>
</protein>
<keyword evidence="4" id="KW-1185">Reference proteome</keyword>
<feature type="compositionally biased region" description="Basic and acidic residues" evidence="1">
    <location>
        <begin position="9"/>
        <end position="25"/>
    </location>
</feature>
<proteinExistence type="predicted"/>
<name>A0ABP8YF87_9MICO</name>
<dbReference type="Proteomes" id="UP001500556">
    <property type="component" value="Unassembled WGS sequence"/>
</dbReference>
<dbReference type="PANTHER" id="PTHR34818">
    <property type="entry name" value="PROTEIN BLI-3"/>
    <property type="match status" value="1"/>
</dbReference>
<gene>
    <name evidence="3" type="ORF">GCM10025782_25760</name>
</gene>
<dbReference type="InterPro" id="IPR038725">
    <property type="entry name" value="YdaG_split_barrel_FMN-bd"/>
</dbReference>
<dbReference type="SUPFAM" id="SSF50475">
    <property type="entry name" value="FMN-binding split barrel"/>
    <property type="match status" value="1"/>
</dbReference>
<feature type="region of interest" description="Disordered" evidence="1">
    <location>
        <begin position="1"/>
        <end position="40"/>
    </location>
</feature>
<evidence type="ECO:0000256" key="1">
    <source>
        <dbReference type="SAM" id="MobiDB-lite"/>
    </source>
</evidence>
<dbReference type="InterPro" id="IPR012349">
    <property type="entry name" value="Split_barrel_FMN-bd"/>
</dbReference>
<dbReference type="EMBL" id="BAABLO010000011">
    <property type="protein sequence ID" value="GAA4726288.1"/>
    <property type="molecule type" value="Genomic_DNA"/>
</dbReference>